<evidence type="ECO:0000256" key="1">
    <source>
        <dbReference type="SAM" id="Phobius"/>
    </source>
</evidence>
<keyword evidence="4" id="KW-1185">Reference proteome</keyword>
<evidence type="ECO:0000313" key="4">
    <source>
        <dbReference type="Proteomes" id="UP001152797"/>
    </source>
</evidence>
<keyword evidence="1" id="KW-1133">Transmembrane helix</keyword>
<name>A0A9P1D9N6_9DINO</name>
<reference evidence="2" key="1">
    <citation type="submission" date="2022-10" db="EMBL/GenBank/DDBJ databases">
        <authorList>
            <person name="Chen Y."/>
            <person name="Dougan E. K."/>
            <person name="Chan C."/>
            <person name="Rhodes N."/>
            <person name="Thang M."/>
        </authorList>
    </citation>
    <scope>NUCLEOTIDE SEQUENCE</scope>
</reference>
<sequence>MLRCEKPHRPAAYEPILVRLPQVFGAALLHWEKKRQHFSVILVLKKTASLFLGIFSIFFLPHGMIIRLAPKQALQPVFHVKAGTGSTREDAPDAPLALSHPP</sequence>
<proteinExistence type="predicted"/>
<dbReference type="EMBL" id="CAMXCT020003591">
    <property type="protein sequence ID" value="CAL1158639.1"/>
    <property type="molecule type" value="Genomic_DNA"/>
</dbReference>
<reference evidence="3" key="2">
    <citation type="submission" date="2024-04" db="EMBL/GenBank/DDBJ databases">
        <authorList>
            <person name="Chen Y."/>
            <person name="Shah S."/>
            <person name="Dougan E. K."/>
            <person name="Thang M."/>
            <person name="Chan C."/>
        </authorList>
    </citation>
    <scope>NUCLEOTIDE SEQUENCE [LARGE SCALE GENOMIC DNA]</scope>
</reference>
<feature type="transmembrane region" description="Helical" evidence="1">
    <location>
        <begin position="37"/>
        <end position="60"/>
    </location>
</feature>
<organism evidence="2">
    <name type="scientific">Cladocopium goreaui</name>
    <dbReference type="NCBI Taxonomy" id="2562237"/>
    <lineage>
        <taxon>Eukaryota</taxon>
        <taxon>Sar</taxon>
        <taxon>Alveolata</taxon>
        <taxon>Dinophyceae</taxon>
        <taxon>Suessiales</taxon>
        <taxon>Symbiodiniaceae</taxon>
        <taxon>Cladocopium</taxon>
    </lineage>
</organism>
<accession>A0A9P1D9N6</accession>
<dbReference type="EMBL" id="CAMXCT010003591">
    <property type="protein sequence ID" value="CAI4005264.1"/>
    <property type="molecule type" value="Genomic_DNA"/>
</dbReference>
<keyword evidence="1" id="KW-0472">Membrane</keyword>
<evidence type="ECO:0000313" key="3">
    <source>
        <dbReference type="EMBL" id="CAL1158639.1"/>
    </source>
</evidence>
<gene>
    <name evidence="2" type="ORF">C1SCF055_LOCUS31003</name>
</gene>
<comment type="caution">
    <text evidence="2">The sequence shown here is derived from an EMBL/GenBank/DDBJ whole genome shotgun (WGS) entry which is preliminary data.</text>
</comment>
<dbReference type="EMBL" id="CAMXCT030003591">
    <property type="protein sequence ID" value="CAL4792576.1"/>
    <property type="molecule type" value="Genomic_DNA"/>
</dbReference>
<evidence type="ECO:0000313" key="2">
    <source>
        <dbReference type="EMBL" id="CAI4005264.1"/>
    </source>
</evidence>
<protein>
    <submittedName>
        <fullName evidence="2">Uncharacterized protein</fullName>
    </submittedName>
</protein>
<keyword evidence="1" id="KW-0812">Transmembrane</keyword>
<dbReference type="Proteomes" id="UP001152797">
    <property type="component" value="Unassembled WGS sequence"/>
</dbReference>
<dbReference type="AlphaFoldDB" id="A0A9P1D9N6"/>